<accession>A0A067DSB5</accession>
<keyword evidence="3" id="KW-1185">Reference proteome</keyword>
<name>A0A067DSB5_CITSI</name>
<proteinExistence type="predicted"/>
<dbReference type="EMBL" id="KK785539">
    <property type="protein sequence ID" value="KDO41932.1"/>
    <property type="molecule type" value="Genomic_DNA"/>
</dbReference>
<dbReference type="AlphaFoldDB" id="A0A067DSB5"/>
<reference evidence="2 3" key="1">
    <citation type="submission" date="2014-04" db="EMBL/GenBank/DDBJ databases">
        <authorList>
            <consortium name="International Citrus Genome Consortium"/>
            <person name="Gmitter F."/>
            <person name="Chen C."/>
            <person name="Farmerie W."/>
            <person name="Harkins T."/>
            <person name="Desany B."/>
            <person name="Mohiuddin M."/>
            <person name="Kodira C."/>
            <person name="Borodovsky M."/>
            <person name="Lomsadze A."/>
            <person name="Burns P."/>
            <person name="Jenkins J."/>
            <person name="Prochnik S."/>
            <person name="Shu S."/>
            <person name="Chapman J."/>
            <person name="Pitluck S."/>
            <person name="Schmutz J."/>
            <person name="Rokhsar D."/>
        </authorList>
    </citation>
    <scope>NUCLEOTIDE SEQUENCE</scope>
</reference>
<evidence type="ECO:0000256" key="1">
    <source>
        <dbReference type="SAM" id="Phobius"/>
    </source>
</evidence>
<keyword evidence="1" id="KW-1133">Transmembrane helix</keyword>
<keyword evidence="1" id="KW-0812">Transmembrane</keyword>
<dbReference type="SMR" id="A0A067DSB5"/>
<protein>
    <submittedName>
        <fullName evidence="2">Uncharacterized protein</fullName>
    </submittedName>
</protein>
<gene>
    <name evidence="2" type="ORF">CISIN_1g034582mg</name>
</gene>
<keyword evidence="1" id="KW-0472">Membrane</keyword>
<organism evidence="2 3">
    <name type="scientific">Citrus sinensis</name>
    <name type="common">Sweet orange</name>
    <name type="synonym">Citrus aurantium var. sinensis</name>
    <dbReference type="NCBI Taxonomy" id="2711"/>
    <lineage>
        <taxon>Eukaryota</taxon>
        <taxon>Viridiplantae</taxon>
        <taxon>Streptophyta</taxon>
        <taxon>Embryophyta</taxon>
        <taxon>Tracheophyta</taxon>
        <taxon>Spermatophyta</taxon>
        <taxon>Magnoliopsida</taxon>
        <taxon>eudicotyledons</taxon>
        <taxon>Gunneridae</taxon>
        <taxon>Pentapetalae</taxon>
        <taxon>rosids</taxon>
        <taxon>malvids</taxon>
        <taxon>Sapindales</taxon>
        <taxon>Rutaceae</taxon>
        <taxon>Aurantioideae</taxon>
        <taxon>Citrus</taxon>
    </lineage>
</organism>
<evidence type="ECO:0000313" key="2">
    <source>
        <dbReference type="EMBL" id="KDO41932.1"/>
    </source>
</evidence>
<evidence type="ECO:0000313" key="3">
    <source>
        <dbReference type="Proteomes" id="UP000027120"/>
    </source>
</evidence>
<sequence length="90" mass="10637">MIIRKRNRRKYFLLVVFDGSQQMCICLSVLLIFFFCFWIHCEVISKHYQSKDVSPTHTIKLLIIHQFTTTKATDERDLKDGKTESLQILG</sequence>
<dbReference type="Proteomes" id="UP000027120">
    <property type="component" value="Unassembled WGS sequence"/>
</dbReference>
<feature type="transmembrane region" description="Helical" evidence="1">
    <location>
        <begin position="12"/>
        <end position="40"/>
    </location>
</feature>